<dbReference type="InterPro" id="IPR032675">
    <property type="entry name" value="LRR_dom_sf"/>
</dbReference>
<proteinExistence type="predicted"/>
<reference evidence="3" key="4">
    <citation type="submission" date="2019-03" db="UniProtKB">
        <authorList>
            <consortium name="EnsemblPlants"/>
        </authorList>
    </citation>
    <scope>IDENTIFICATION</scope>
</reference>
<dbReference type="Gramene" id="AET2Gv21291700.2">
    <property type="protein sequence ID" value="AET2Gv21291700.2"/>
    <property type="gene ID" value="AET2Gv21291700"/>
</dbReference>
<reference evidence="4" key="2">
    <citation type="journal article" date="2017" name="Nat. Plants">
        <title>The Aegilops tauschii genome reveals multiple impacts of transposons.</title>
        <authorList>
            <person name="Zhao G."/>
            <person name="Zou C."/>
            <person name="Li K."/>
            <person name="Wang K."/>
            <person name="Li T."/>
            <person name="Gao L."/>
            <person name="Zhang X."/>
            <person name="Wang H."/>
            <person name="Yang Z."/>
            <person name="Liu X."/>
            <person name="Jiang W."/>
            <person name="Mao L."/>
            <person name="Kong X."/>
            <person name="Jiao Y."/>
            <person name="Jia J."/>
        </authorList>
    </citation>
    <scope>NUCLEOTIDE SEQUENCE [LARGE SCALE GENOMIC DNA]</scope>
    <source>
        <strain evidence="4">cv. AL8/78</strain>
    </source>
</reference>
<reference evidence="3" key="5">
    <citation type="journal article" date="2021" name="G3 (Bethesda)">
        <title>Aegilops tauschii genome assembly Aet v5.0 features greater sequence contiguity and improved annotation.</title>
        <authorList>
            <person name="Wang L."/>
            <person name="Zhu T."/>
            <person name="Rodriguez J.C."/>
            <person name="Deal K.R."/>
            <person name="Dubcovsky J."/>
            <person name="McGuire P.E."/>
            <person name="Lux T."/>
            <person name="Spannagl M."/>
            <person name="Mayer K.F.X."/>
            <person name="Baldrich P."/>
            <person name="Meyers B.C."/>
            <person name="Huo N."/>
            <person name="Gu Y.Q."/>
            <person name="Zhou H."/>
            <person name="Devos K.M."/>
            <person name="Bennetzen J.L."/>
            <person name="Unver T."/>
            <person name="Budak H."/>
            <person name="Gulick P.J."/>
            <person name="Galiba G."/>
            <person name="Kalapos B."/>
            <person name="Nelson D.R."/>
            <person name="Li P."/>
            <person name="You F.M."/>
            <person name="Luo M.C."/>
            <person name="Dvorak J."/>
        </authorList>
    </citation>
    <scope>NUCLEOTIDE SEQUENCE [LARGE SCALE GENOMIC DNA]</scope>
    <source>
        <strain evidence="3">cv. AL8/78</strain>
    </source>
</reference>
<accession>A0A453DL10</accession>
<dbReference type="Proteomes" id="UP000015105">
    <property type="component" value="Chromosome 2D"/>
</dbReference>
<dbReference type="Gramene" id="AET2Gv21291700.3">
    <property type="protein sequence ID" value="AET2Gv21291700.3"/>
    <property type="gene ID" value="AET2Gv21291700"/>
</dbReference>
<dbReference type="Gramene" id="AET2Gv21291700.7">
    <property type="protein sequence ID" value="AET2Gv21291700.7"/>
    <property type="gene ID" value="AET2Gv21291700"/>
</dbReference>
<dbReference type="PANTHER" id="PTHR47186">
    <property type="entry name" value="LEUCINE-RICH REPEAT-CONTAINING PROTEIN 57"/>
    <property type="match status" value="1"/>
</dbReference>
<evidence type="ECO:0000259" key="2">
    <source>
        <dbReference type="Pfam" id="PF23598"/>
    </source>
</evidence>
<dbReference type="Pfam" id="PF23598">
    <property type="entry name" value="LRR_14"/>
    <property type="match status" value="1"/>
</dbReference>
<dbReference type="EnsemblPlants" id="AET2Gv21291700.7">
    <property type="protein sequence ID" value="AET2Gv21291700.7"/>
    <property type="gene ID" value="AET2Gv21291700"/>
</dbReference>
<feature type="domain" description="Disease resistance R13L4/SHOC-2-like LRR" evidence="2">
    <location>
        <begin position="2"/>
        <end position="302"/>
    </location>
</feature>
<protein>
    <recommendedName>
        <fullName evidence="2">Disease resistance R13L4/SHOC-2-like LRR domain-containing protein</fullName>
    </recommendedName>
</protein>
<reference evidence="4" key="1">
    <citation type="journal article" date="2014" name="Science">
        <title>Ancient hybridizations among the ancestral genomes of bread wheat.</title>
        <authorList>
            <consortium name="International Wheat Genome Sequencing Consortium,"/>
            <person name="Marcussen T."/>
            <person name="Sandve S.R."/>
            <person name="Heier L."/>
            <person name="Spannagl M."/>
            <person name="Pfeifer M."/>
            <person name="Jakobsen K.S."/>
            <person name="Wulff B.B."/>
            <person name="Steuernagel B."/>
            <person name="Mayer K.F."/>
            <person name="Olsen O.A."/>
        </authorList>
    </citation>
    <scope>NUCLEOTIDE SEQUENCE [LARGE SCALE GENOMIC DNA]</scope>
    <source>
        <strain evidence="4">cv. AL8/78</strain>
    </source>
</reference>
<dbReference type="OMA" id="WISGENF"/>
<dbReference type="PANTHER" id="PTHR47186:SF22">
    <property type="entry name" value="OS11G0589401 PROTEIN"/>
    <property type="match status" value="1"/>
</dbReference>
<evidence type="ECO:0000313" key="3">
    <source>
        <dbReference type="EnsemblPlants" id="AET2Gv21291700.3"/>
    </source>
</evidence>
<name>A0A453DL10_AEGTS</name>
<dbReference type="EnsemblPlants" id="AET2Gv21291700.3">
    <property type="protein sequence ID" value="AET2Gv21291700.3"/>
    <property type="gene ID" value="AET2Gv21291700"/>
</dbReference>
<evidence type="ECO:0000256" key="1">
    <source>
        <dbReference type="ARBA" id="ARBA00022737"/>
    </source>
</evidence>
<keyword evidence="4" id="KW-1185">Reference proteome</keyword>
<organism evidence="3 4">
    <name type="scientific">Aegilops tauschii subsp. strangulata</name>
    <name type="common">Goatgrass</name>
    <dbReference type="NCBI Taxonomy" id="200361"/>
    <lineage>
        <taxon>Eukaryota</taxon>
        <taxon>Viridiplantae</taxon>
        <taxon>Streptophyta</taxon>
        <taxon>Embryophyta</taxon>
        <taxon>Tracheophyta</taxon>
        <taxon>Spermatophyta</taxon>
        <taxon>Magnoliopsida</taxon>
        <taxon>Liliopsida</taxon>
        <taxon>Poales</taxon>
        <taxon>Poaceae</taxon>
        <taxon>BOP clade</taxon>
        <taxon>Pooideae</taxon>
        <taxon>Triticodae</taxon>
        <taxon>Triticeae</taxon>
        <taxon>Triticinae</taxon>
        <taxon>Aegilops</taxon>
    </lineage>
</organism>
<keyword evidence="1" id="KW-0677">Repeat</keyword>
<sequence>MEIRKLQFLQTLDLQWTNSKELPSSVAQLRHLMCLILDLGMPLPNGFSNLTCLEQLTGHGEGIFTADNAKELGCLIKLRELAFIWNGWSRPDDLTTVKALFESLSNMQKFESLEISDVDSWVFQLMLKLDWVPPPNLRRLKLVGVFWNLPTWICSSLLPLLSHLDLTTNRKVQSGDIQILGMLPALQYVTLRVGGLNVHDLLENLVISAGAFPSLRVCLFQNILLMPPTFQPGAMPMVQRLRFGLRVSDVLSPDFDLSIRNLPSLKQLRIDLFNNGAGPGDYSQAVDMLRHLADDHPKNPTLRADKFIRERLSRVEPSDEQNHASSSYQEVIPSASTLYRASLHLPTTYACSIQVSSVSSSATSVCFRMYCLFGEPSNLLSV</sequence>
<dbReference type="EnsemblPlants" id="AET2Gv21291700.2">
    <property type="protein sequence ID" value="AET2Gv21291700.2"/>
    <property type="gene ID" value="AET2Gv21291700"/>
</dbReference>
<dbReference type="AlphaFoldDB" id="A0A453DL10"/>
<evidence type="ECO:0000313" key="4">
    <source>
        <dbReference type="Proteomes" id="UP000015105"/>
    </source>
</evidence>
<dbReference type="OrthoDB" id="692089at2759"/>
<dbReference type="InterPro" id="IPR055414">
    <property type="entry name" value="LRR_R13L4/SHOC2-like"/>
</dbReference>
<dbReference type="SUPFAM" id="SSF52047">
    <property type="entry name" value="RNI-like"/>
    <property type="match status" value="1"/>
</dbReference>
<dbReference type="STRING" id="200361.A0A453DL10"/>
<reference evidence="3" key="3">
    <citation type="journal article" date="2017" name="Nature">
        <title>Genome sequence of the progenitor of the wheat D genome Aegilops tauschii.</title>
        <authorList>
            <person name="Luo M.C."/>
            <person name="Gu Y.Q."/>
            <person name="Puiu D."/>
            <person name="Wang H."/>
            <person name="Twardziok S.O."/>
            <person name="Deal K.R."/>
            <person name="Huo N."/>
            <person name="Zhu T."/>
            <person name="Wang L."/>
            <person name="Wang Y."/>
            <person name="McGuire P.E."/>
            <person name="Liu S."/>
            <person name="Long H."/>
            <person name="Ramasamy R.K."/>
            <person name="Rodriguez J.C."/>
            <person name="Van S.L."/>
            <person name="Yuan L."/>
            <person name="Wang Z."/>
            <person name="Xia Z."/>
            <person name="Xiao L."/>
            <person name="Anderson O.D."/>
            <person name="Ouyang S."/>
            <person name="Liang Y."/>
            <person name="Zimin A.V."/>
            <person name="Pertea G."/>
            <person name="Qi P."/>
            <person name="Bennetzen J.L."/>
            <person name="Dai X."/>
            <person name="Dawson M.W."/>
            <person name="Muller H.G."/>
            <person name="Kugler K."/>
            <person name="Rivarola-Duarte L."/>
            <person name="Spannagl M."/>
            <person name="Mayer K.F.X."/>
            <person name="Lu F.H."/>
            <person name="Bevan M.W."/>
            <person name="Leroy P."/>
            <person name="Li P."/>
            <person name="You F.M."/>
            <person name="Sun Q."/>
            <person name="Liu Z."/>
            <person name="Lyons E."/>
            <person name="Wicker T."/>
            <person name="Salzberg S.L."/>
            <person name="Devos K.M."/>
            <person name="Dvorak J."/>
        </authorList>
    </citation>
    <scope>NUCLEOTIDE SEQUENCE [LARGE SCALE GENOMIC DNA]</scope>
    <source>
        <strain evidence="3">cv. AL8/78</strain>
    </source>
</reference>
<dbReference type="Gene3D" id="3.80.10.10">
    <property type="entry name" value="Ribonuclease Inhibitor"/>
    <property type="match status" value="1"/>
</dbReference>